<sequence>MITNLYFVRHAHSIYTPDELERPLSDRGKEDAFSITEKLMQENIDYVISSPYKRAIQTVDGIARYIGLNIVINEDFKERTLSLLPVGDFNKAITKVWSNPDFTFDGGESNKKAQQRGVKATMQVLDEYKGKNVVIGTHGNLMVLIMNYFDKKYDFHFWEKLAMPDIYRLSFYENQLIEVRRIDENNTNSLNTGYTIYRPIEINNEEKK</sequence>
<dbReference type="Gene3D" id="3.40.50.1240">
    <property type="entry name" value="Phosphoglycerate mutase-like"/>
    <property type="match status" value="1"/>
</dbReference>
<evidence type="ECO:0000313" key="1">
    <source>
        <dbReference type="EMBL" id="MEI4768193.1"/>
    </source>
</evidence>
<comment type="caution">
    <text evidence="1">The sequence shown here is derived from an EMBL/GenBank/DDBJ whole genome shotgun (WGS) entry which is preliminary data.</text>
</comment>
<dbReference type="Proteomes" id="UP001364890">
    <property type="component" value="Unassembled WGS sequence"/>
</dbReference>
<accession>A0ABU8EZL0</accession>
<dbReference type="EC" id="3.1.3.-" evidence="1"/>
<proteinExistence type="predicted"/>
<dbReference type="CDD" id="cd07067">
    <property type="entry name" value="HP_PGM_like"/>
    <property type="match status" value="1"/>
</dbReference>
<dbReference type="PANTHER" id="PTHR48100:SF59">
    <property type="entry name" value="ADENOSYLCOBALAMIN_ALPHA-RIBAZOLE PHOSPHATASE"/>
    <property type="match status" value="1"/>
</dbReference>
<dbReference type="InterPro" id="IPR029033">
    <property type="entry name" value="His_PPase_superfam"/>
</dbReference>
<protein>
    <submittedName>
        <fullName evidence="1">Histidine phosphatase family protein</fullName>
        <ecNumber evidence="1">3.1.3.-</ecNumber>
    </submittedName>
</protein>
<dbReference type="SMART" id="SM00855">
    <property type="entry name" value="PGAM"/>
    <property type="match status" value="1"/>
</dbReference>
<dbReference type="Pfam" id="PF00300">
    <property type="entry name" value="His_Phos_1"/>
    <property type="match status" value="1"/>
</dbReference>
<organism evidence="1 2">
    <name type="scientific">Psychrobacillus mangrovi</name>
    <dbReference type="NCBI Taxonomy" id="3117745"/>
    <lineage>
        <taxon>Bacteria</taxon>
        <taxon>Bacillati</taxon>
        <taxon>Bacillota</taxon>
        <taxon>Bacilli</taxon>
        <taxon>Bacillales</taxon>
        <taxon>Bacillaceae</taxon>
        <taxon>Psychrobacillus</taxon>
    </lineage>
</organism>
<keyword evidence="1" id="KW-0378">Hydrolase</keyword>
<dbReference type="RefSeq" id="WP_336495749.1">
    <property type="nucleotide sequence ID" value="NZ_JBAWSY010000001.1"/>
</dbReference>
<dbReference type="SUPFAM" id="SSF53254">
    <property type="entry name" value="Phosphoglycerate mutase-like"/>
    <property type="match status" value="1"/>
</dbReference>
<dbReference type="InterPro" id="IPR013078">
    <property type="entry name" value="His_Pase_superF_clade-1"/>
</dbReference>
<dbReference type="PANTHER" id="PTHR48100">
    <property type="entry name" value="BROAD-SPECIFICITY PHOSPHATASE YOR283W-RELATED"/>
    <property type="match status" value="1"/>
</dbReference>
<evidence type="ECO:0000313" key="2">
    <source>
        <dbReference type="Proteomes" id="UP001364890"/>
    </source>
</evidence>
<dbReference type="EMBL" id="JBAWSY010000001">
    <property type="protein sequence ID" value="MEI4768193.1"/>
    <property type="molecule type" value="Genomic_DNA"/>
</dbReference>
<gene>
    <name evidence="1" type="ORF">WAX74_00785</name>
</gene>
<name>A0ABU8EZL0_9BACI</name>
<reference evidence="1 2" key="1">
    <citation type="submission" date="2024-01" db="EMBL/GenBank/DDBJ databases">
        <title>Seven novel Bacillus-like species.</title>
        <authorList>
            <person name="Liu G."/>
        </authorList>
    </citation>
    <scope>NUCLEOTIDE SEQUENCE [LARGE SCALE GENOMIC DNA]</scope>
    <source>
        <strain evidence="1 2">FJAT-51614</strain>
    </source>
</reference>
<dbReference type="GO" id="GO:0016787">
    <property type="term" value="F:hydrolase activity"/>
    <property type="evidence" value="ECO:0007669"/>
    <property type="project" value="UniProtKB-KW"/>
</dbReference>
<dbReference type="InterPro" id="IPR050275">
    <property type="entry name" value="PGM_Phosphatase"/>
</dbReference>
<keyword evidence="2" id="KW-1185">Reference proteome</keyword>